<sequence length="266" mass="27625">MGPVNSVCCCHADPTSVVEQLRSGRVLEQQSAAACLASMARTKTQKQAGWMPSAVPLLVQAVTVGQTAELRENAARALANLPMCDAANTAHIINAGGVASLVKLLGNDYPYGCRAQACRALGNMCVSSQAAAKEVRQAGAVQPLLAALFTEEQPASGGPNLQAEAALAVANFSSVDVQCRDLVLQSAVAIPGLQHLAMSQEHSIRVAARRALSCLAQGSARARQALQAVELSGPEGPHAAQELDSIQYFDFTQGTPGEVSRRQAAG</sequence>
<dbReference type="PANTHER" id="PTHR23315">
    <property type="entry name" value="U BOX DOMAIN-CONTAINING"/>
    <property type="match status" value="1"/>
</dbReference>
<dbReference type="Pfam" id="PF00514">
    <property type="entry name" value="Arm"/>
    <property type="match status" value="1"/>
</dbReference>
<dbReference type="EMBL" id="CAXAMN010011248">
    <property type="protein sequence ID" value="CAK9034795.1"/>
    <property type="molecule type" value="Genomic_DNA"/>
</dbReference>
<dbReference type="PANTHER" id="PTHR23315:SF7">
    <property type="entry name" value="U-BOX DOMAIN-CONTAINING PROTEIN 4"/>
    <property type="match status" value="1"/>
</dbReference>
<dbReference type="InterPro" id="IPR016024">
    <property type="entry name" value="ARM-type_fold"/>
</dbReference>
<dbReference type="InterPro" id="IPR000225">
    <property type="entry name" value="Armadillo"/>
</dbReference>
<dbReference type="Proteomes" id="UP001642484">
    <property type="component" value="Unassembled WGS sequence"/>
</dbReference>
<evidence type="ECO:0000313" key="1">
    <source>
        <dbReference type="EMBL" id="CAK9034795.1"/>
    </source>
</evidence>
<dbReference type="InterPro" id="IPR011989">
    <property type="entry name" value="ARM-like"/>
</dbReference>
<gene>
    <name evidence="1" type="ORF">CCMP2556_LOCUS19652</name>
</gene>
<evidence type="ECO:0000313" key="2">
    <source>
        <dbReference type="Proteomes" id="UP001642484"/>
    </source>
</evidence>
<proteinExistence type="predicted"/>
<reference evidence="1 2" key="1">
    <citation type="submission" date="2024-02" db="EMBL/GenBank/DDBJ databases">
        <authorList>
            <person name="Chen Y."/>
            <person name="Shah S."/>
            <person name="Dougan E. K."/>
            <person name="Thang M."/>
            <person name="Chan C."/>
        </authorList>
    </citation>
    <scope>NUCLEOTIDE SEQUENCE [LARGE SCALE GENOMIC DNA]</scope>
</reference>
<dbReference type="SMART" id="SM00185">
    <property type="entry name" value="ARM"/>
    <property type="match status" value="3"/>
</dbReference>
<keyword evidence="2" id="KW-1185">Reference proteome</keyword>
<dbReference type="Gene3D" id="1.25.10.10">
    <property type="entry name" value="Leucine-rich Repeat Variant"/>
    <property type="match status" value="2"/>
</dbReference>
<dbReference type="SUPFAM" id="SSF48371">
    <property type="entry name" value="ARM repeat"/>
    <property type="match status" value="1"/>
</dbReference>
<name>A0ABP0L6L7_9DINO</name>
<organism evidence="1 2">
    <name type="scientific">Durusdinium trenchii</name>
    <dbReference type="NCBI Taxonomy" id="1381693"/>
    <lineage>
        <taxon>Eukaryota</taxon>
        <taxon>Sar</taxon>
        <taxon>Alveolata</taxon>
        <taxon>Dinophyceae</taxon>
        <taxon>Suessiales</taxon>
        <taxon>Symbiodiniaceae</taxon>
        <taxon>Durusdinium</taxon>
    </lineage>
</organism>
<protein>
    <submittedName>
        <fullName evidence="1">Uncharacterized protein</fullName>
    </submittedName>
</protein>
<comment type="caution">
    <text evidence="1">The sequence shown here is derived from an EMBL/GenBank/DDBJ whole genome shotgun (WGS) entry which is preliminary data.</text>
</comment>
<accession>A0ABP0L6L7</accession>